<proteinExistence type="predicted"/>
<protein>
    <submittedName>
        <fullName evidence="1">Uncharacterized protein</fullName>
    </submittedName>
</protein>
<dbReference type="EMBL" id="FZOK01000006">
    <property type="protein sequence ID" value="SNS28349.1"/>
    <property type="molecule type" value="Genomic_DNA"/>
</dbReference>
<gene>
    <name evidence="1" type="ORF">SAMN06295967_106164</name>
</gene>
<evidence type="ECO:0000313" key="2">
    <source>
        <dbReference type="Proteomes" id="UP000198480"/>
    </source>
</evidence>
<reference evidence="2" key="1">
    <citation type="submission" date="2017-06" db="EMBL/GenBank/DDBJ databases">
        <authorList>
            <person name="Varghese N."/>
            <person name="Submissions S."/>
        </authorList>
    </citation>
    <scope>NUCLEOTIDE SEQUENCE [LARGE SCALE GENOMIC DNA]</scope>
    <source>
        <strain evidence="2">5C</strain>
    </source>
</reference>
<dbReference type="Proteomes" id="UP000198480">
    <property type="component" value="Unassembled WGS sequence"/>
</dbReference>
<sequence>MIKDYFIMKFLFIFGLTFIQVLTLVAQNDKDVAYYEQGFDVIMINARSTGIKGTPFLFDHALYGNITLKSGKQHEKIPFNIDLLKEELIIQAEGNNELPLPVRNWVSLETLGEVKREFRIEMIHAKPKIVEYIGEWEGSIVVALHGKKIVKPTATRDSYSPRQFDTYTHSVSYFRISGMSQEEFKVNQFIKEIGSSEAKNLIKANKWKIDDPVDFKNLLQALQTKRLLL</sequence>
<dbReference type="AlphaFoldDB" id="A0A239D7U9"/>
<keyword evidence="2" id="KW-1185">Reference proteome</keyword>
<organism evidence="1 2">
    <name type="scientific">Belliella buryatensis</name>
    <dbReference type="NCBI Taxonomy" id="1500549"/>
    <lineage>
        <taxon>Bacteria</taxon>
        <taxon>Pseudomonadati</taxon>
        <taxon>Bacteroidota</taxon>
        <taxon>Cytophagia</taxon>
        <taxon>Cytophagales</taxon>
        <taxon>Cyclobacteriaceae</taxon>
        <taxon>Belliella</taxon>
    </lineage>
</organism>
<name>A0A239D7U9_9BACT</name>
<accession>A0A239D7U9</accession>
<evidence type="ECO:0000313" key="1">
    <source>
        <dbReference type="EMBL" id="SNS28349.1"/>
    </source>
</evidence>